<name>A0ABV6UM50_9ACTN</name>
<reference evidence="5 6" key="1">
    <citation type="submission" date="2024-09" db="EMBL/GenBank/DDBJ databases">
        <authorList>
            <person name="Lee S.D."/>
        </authorList>
    </citation>
    <scope>NUCLEOTIDE SEQUENCE [LARGE SCALE GENOMIC DNA]</scope>
    <source>
        <strain evidence="5 6">N1-5</strain>
    </source>
</reference>
<dbReference type="CDD" id="cd00614">
    <property type="entry name" value="CGS_like"/>
    <property type="match status" value="1"/>
</dbReference>
<dbReference type="RefSeq" id="WP_030249984.1">
    <property type="nucleotide sequence ID" value="NZ_JBHEZZ010000006.1"/>
</dbReference>
<organism evidence="5 6">
    <name type="scientific">Streptacidiphilus cavernicola</name>
    <dbReference type="NCBI Taxonomy" id="3342716"/>
    <lineage>
        <taxon>Bacteria</taxon>
        <taxon>Bacillati</taxon>
        <taxon>Actinomycetota</taxon>
        <taxon>Actinomycetes</taxon>
        <taxon>Kitasatosporales</taxon>
        <taxon>Streptomycetaceae</taxon>
        <taxon>Streptacidiphilus</taxon>
    </lineage>
</organism>
<evidence type="ECO:0000313" key="6">
    <source>
        <dbReference type="Proteomes" id="UP001592528"/>
    </source>
</evidence>
<dbReference type="PROSITE" id="PS00868">
    <property type="entry name" value="CYS_MET_METAB_PP"/>
    <property type="match status" value="1"/>
</dbReference>
<comment type="caution">
    <text evidence="5">The sequence shown here is derived from an EMBL/GenBank/DDBJ whole genome shotgun (WGS) entry which is preliminary data.</text>
</comment>
<dbReference type="PIRSF" id="PIRSF001434">
    <property type="entry name" value="CGS"/>
    <property type="match status" value="1"/>
</dbReference>
<proteinExistence type="inferred from homology"/>
<dbReference type="Pfam" id="PF01053">
    <property type="entry name" value="Cys_Met_Meta_PP"/>
    <property type="match status" value="1"/>
</dbReference>
<dbReference type="GO" id="GO:0003962">
    <property type="term" value="F:cystathionine gamma-synthase activity"/>
    <property type="evidence" value="ECO:0007669"/>
    <property type="project" value="UniProtKB-EC"/>
</dbReference>
<comment type="similarity">
    <text evidence="2 4">Belongs to the trans-sulfuration enzymes family.</text>
</comment>
<evidence type="ECO:0000256" key="3">
    <source>
        <dbReference type="ARBA" id="ARBA00022898"/>
    </source>
</evidence>
<dbReference type="EC" id="2.5.1.48" evidence="5"/>
<accession>A0ABV6UM50</accession>
<dbReference type="PANTHER" id="PTHR11808">
    <property type="entry name" value="TRANS-SULFURATION ENZYME FAMILY MEMBER"/>
    <property type="match status" value="1"/>
</dbReference>
<sequence length="387" mass="40979">MSTSHPHEHNHAFETLAIHAGQEADPQTGAVVTPIYQVSTYKQDGVGGLRGGYEYSRSANPTRTALETNLAALDGGRRGLAFASGLAAEDCLLRTVTKPGDHIVIPNDAYGGTFRLFAKVLSRWGVEWSVADTHHPEAVRAAVRPNTKVIWVETPSNPLLGITDVAALAHIAHDAGATLVVDNTFASPYLQQPLALGADVVVYSTTKYMGGHSDVVGGALVTDDVALGEELAYHQNAMGAVAGPFDAWLVMRGIKTLGIRMDRHSENAARVADFLTGHPKVSQVLYPGLPSHPGHDVAVKQMKAFGGMVSFRHKDGEEAAVEVCNRARLFTLGESLGGVESLIEHPGRMTHASAAGSALEVPADLVRLSVGIESVNDLLADLGEALK</sequence>
<dbReference type="SUPFAM" id="SSF53383">
    <property type="entry name" value="PLP-dependent transferases"/>
    <property type="match status" value="1"/>
</dbReference>
<dbReference type="InterPro" id="IPR015422">
    <property type="entry name" value="PyrdxlP-dep_Trfase_small"/>
</dbReference>
<dbReference type="NCBIfam" id="NF005871">
    <property type="entry name" value="PRK07811.1"/>
    <property type="match status" value="1"/>
</dbReference>
<evidence type="ECO:0000256" key="2">
    <source>
        <dbReference type="ARBA" id="ARBA00009077"/>
    </source>
</evidence>
<dbReference type="InterPro" id="IPR000277">
    <property type="entry name" value="Cys/Met-Metab_PyrdxlP-dep_enz"/>
</dbReference>
<dbReference type="InterPro" id="IPR054542">
    <property type="entry name" value="Cys_met_metab_PP"/>
</dbReference>
<keyword evidence="5" id="KW-0808">Transferase</keyword>
<protein>
    <submittedName>
        <fullName evidence="5">Cystathionine gamma-synthase</fullName>
        <ecNumber evidence="5">2.5.1.48</ecNumber>
    </submittedName>
</protein>
<dbReference type="InterPro" id="IPR015424">
    <property type="entry name" value="PyrdxlP-dep_Trfase"/>
</dbReference>
<dbReference type="EMBL" id="JBHEZZ010000006">
    <property type="protein sequence ID" value="MFC1402524.1"/>
    <property type="molecule type" value="Genomic_DNA"/>
</dbReference>
<dbReference type="Gene3D" id="3.90.1150.10">
    <property type="entry name" value="Aspartate Aminotransferase, domain 1"/>
    <property type="match status" value="1"/>
</dbReference>
<evidence type="ECO:0000256" key="1">
    <source>
        <dbReference type="ARBA" id="ARBA00001933"/>
    </source>
</evidence>
<dbReference type="PANTHER" id="PTHR11808:SF15">
    <property type="entry name" value="CYSTATHIONINE GAMMA-LYASE"/>
    <property type="match status" value="1"/>
</dbReference>
<keyword evidence="6" id="KW-1185">Reference proteome</keyword>
<dbReference type="InterPro" id="IPR015421">
    <property type="entry name" value="PyrdxlP-dep_Trfase_major"/>
</dbReference>
<evidence type="ECO:0000256" key="4">
    <source>
        <dbReference type="RuleBase" id="RU362118"/>
    </source>
</evidence>
<comment type="cofactor">
    <cofactor evidence="1 4">
        <name>pyridoxal 5'-phosphate</name>
        <dbReference type="ChEBI" id="CHEBI:597326"/>
    </cofactor>
</comment>
<gene>
    <name evidence="5" type="ORF">ACEZDJ_14655</name>
</gene>
<evidence type="ECO:0000313" key="5">
    <source>
        <dbReference type="EMBL" id="MFC1402524.1"/>
    </source>
</evidence>
<dbReference type="Proteomes" id="UP001592528">
    <property type="component" value="Unassembled WGS sequence"/>
</dbReference>
<dbReference type="Gene3D" id="3.40.640.10">
    <property type="entry name" value="Type I PLP-dependent aspartate aminotransferase-like (Major domain)"/>
    <property type="match status" value="1"/>
</dbReference>
<keyword evidence="3 4" id="KW-0663">Pyridoxal phosphate</keyword>